<keyword evidence="7" id="KW-0998">Cell outer membrane</keyword>
<accession>A0ABU9E635</accession>
<feature type="signal peptide" evidence="8">
    <location>
        <begin position="1"/>
        <end position="33"/>
    </location>
</feature>
<dbReference type="PANTHER" id="PTHR30026:SF20">
    <property type="entry name" value="OUTER MEMBRANE PROTEIN TOLC"/>
    <property type="match status" value="1"/>
</dbReference>
<dbReference type="InterPro" id="IPR003423">
    <property type="entry name" value="OMP_efflux"/>
</dbReference>
<dbReference type="Gene3D" id="1.20.1600.10">
    <property type="entry name" value="Outer membrane efflux proteins (OEP)"/>
    <property type="match status" value="1"/>
</dbReference>
<evidence type="ECO:0000313" key="9">
    <source>
        <dbReference type="EMBL" id="MEK9500193.1"/>
    </source>
</evidence>
<evidence type="ECO:0000256" key="3">
    <source>
        <dbReference type="ARBA" id="ARBA00022448"/>
    </source>
</evidence>
<sequence>MNGIARRRRPPGLRLALGLCALASAPLAGQTNAGVPTTLAGAVARALDVHPSVEAAEAAARSAEAARTSARSARLPHLSVESSATRFQEPMLVAPLHGFDPTTVPDFDATLVRGTLAAGYTVFDGGRRGARIHRAEALVEAGRAARDEAEAALILRTADAWLGVLTARELVRAQESREAALDEEVERARRLLDEGAAPRLVLLRAEADRASVQADGESARQALHLARSDLARILEVAPEDLVDAPMEAPVAHEEPPSEIDAAPPGLRAPAIARAQAAAEAAEAEVDAARAAWLPTLEAQLGYGLYAGGGVDAVAEWQAGVQIRYPIFAGGARAGEVERAEAEAARARAQARIVEDETARAVDAATAAEVEARRRIVALETAVASFTELSRVERLALDEGAGTQSDWLRAEAGLFQSRAALAEARFSALRARLARARALGRLDLAWIQSLSEMTP</sequence>
<evidence type="ECO:0000256" key="4">
    <source>
        <dbReference type="ARBA" id="ARBA00022452"/>
    </source>
</evidence>
<feature type="chain" id="PRO_5046906814" evidence="8">
    <location>
        <begin position="34"/>
        <end position="454"/>
    </location>
</feature>
<evidence type="ECO:0000256" key="7">
    <source>
        <dbReference type="ARBA" id="ARBA00023237"/>
    </source>
</evidence>
<dbReference type="PANTHER" id="PTHR30026">
    <property type="entry name" value="OUTER MEMBRANE PROTEIN TOLC"/>
    <property type="match status" value="1"/>
</dbReference>
<protein>
    <submittedName>
        <fullName evidence="9">TolC family protein</fullName>
    </submittedName>
</protein>
<comment type="subcellular location">
    <subcellularLocation>
        <location evidence="1">Cell outer membrane</location>
    </subcellularLocation>
</comment>
<organism evidence="9 10">
    <name type="scientific">Gaopeijia maritima</name>
    <dbReference type="NCBI Taxonomy" id="3119007"/>
    <lineage>
        <taxon>Bacteria</taxon>
        <taxon>Pseudomonadati</taxon>
        <taxon>Gemmatimonadota</taxon>
        <taxon>Longimicrobiia</taxon>
        <taxon>Gaopeijiales</taxon>
        <taxon>Gaopeijiaceae</taxon>
        <taxon>Gaopeijia</taxon>
    </lineage>
</organism>
<keyword evidence="5" id="KW-0812">Transmembrane</keyword>
<keyword evidence="3" id="KW-0813">Transport</keyword>
<evidence type="ECO:0000256" key="5">
    <source>
        <dbReference type="ARBA" id="ARBA00022692"/>
    </source>
</evidence>
<dbReference type="Proteomes" id="UP001484239">
    <property type="component" value="Unassembled WGS sequence"/>
</dbReference>
<name>A0ABU9E635_9BACT</name>
<reference evidence="9 10" key="1">
    <citation type="submission" date="2024-02" db="EMBL/GenBank/DDBJ databases">
        <title>A novel Gemmatimonadota bacterium.</title>
        <authorList>
            <person name="Du Z.-J."/>
            <person name="Ye Y.-Q."/>
        </authorList>
    </citation>
    <scope>NUCLEOTIDE SEQUENCE [LARGE SCALE GENOMIC DNA]</scope>
    <source>
        <strain evidence="9 10">DH-20</strain>
    </source>
</reference>
<keyword evidence="4" id="KW-1134">Transmembrane beta strand</keyword>
<evidence type="ECO:0000256" key="6">
    <source>
        <dbReference type="ARBA" id="ARBA00023136"/>
    </source>
</evidence>
<keyword evidence="8" id="KW-0732">Signal</keyword>
<evidence type="ECO:0000256" key="2">
    <source>
        <dbReference type="ARBA" id="ARBA00007613"/>
    </source>
</evidence>
<dbReference type="InterPro" id="IPR051906">
    <property type="entry name" value="TolC-like"/>
</dbReference>
<dbReference type="RefSeq" id="WP_405275390.1">
    <property type="nucleotide sequence ID" value="NZ_JBBHLI010000002.1"/>
</dbReference>
<gene>
    <name evidence="9" type="ORF">WI372_04330</name>
</gene>
<keyword evidence="6" id="KW-0472">Membrane</keyword>
<evidence type="ECO:0000313" key="10">
    <source>
        <dbReference type="Proteomes" id="UP001484239"/>
    </source>
</evidence>
<comment type="similarity">
    <text evidence="2">Belongs to the outer membrane factor (OMF) (TC 1.B.17) family.</text>
</comment>
<dbReference type="Pfam" id="PF02321">
    <property type="entry name" value="OEP"/>
    <property type="match status" value="2"/>
</dbReference>
<dbReference type="SUPFAM" id="SSF56954">
    <property type="entry name" value="Outer membrane efflux proteins (OEP)"/>
    <property type="match status" value="1"/>
</dbReference>
<evidence type="ECO:0000256" key="1">
    <source>
        <dbReference type="ARBA" id="ARBA00004442"/>
    </source>
</evidence>
<comment type="caution">
    <text evidence="9">The sequence shown here is derived from an EMBL/GenBank/DDBJ whole genome shotgun (WGS) entry which is preliminary data.</text>
</comment>
<proteinExistence type="inferred from homology"/>
<keyword evidence="10" id="KW-1185">Reference proteome</keyword>
<dbReference type="EMBL" id="JBBHLI010000002">
    <property type="protein sequence ID" value="MEK9500193.1"/>
    <property type="molecule type" value="Genomic_DNA"/>
</dbReference>
<evidence type="ECO:0000256" key="8">
    <source>
        <dbReference type="SAM" id="SignalP"/>
    </source>
</evidence>